<dbReference type="InterPro" id="IPR016193">
    <property type="entry name" value="Cytidine_deaminase-like"/>
</dbReference>
<reference evidence="2 3" key="1">
    <citation type="submission" date="2021-05" db="EMBL/GenBank/DDBJ databases">
        <title>A novel Methanospirillum isolate from a pyrite-forming mixed culture.</title>
        <authorList>
            <person name="Bunk B."/>
            <person name="Sproer C."/>
            <person name="Spring S."/>
            <person name="Pester M."/>
        </authorList>
    </citation>
    <scope>NUCLEOTIDE SEQUENCE [LARGE SCALE GENOMIC DNA]</scope>
    <source>
        <strain evidence="2 3">J.3.6.1-F.2.7.3</strain>
    </source>
</reference>
<keyword evidence="3" id="KW-1185">Reference proteome</keyword>
<dbReference type="PANTHER" id="PTHR11079">
    <property type="entry name" value="CYTOSINE DEAMINASE FAMILY MEMBER"/>
    <property type="match status" value="1"/>
</dbReference>
<dbReference type="GeneID" id="65096793"/>
<dbReference type="Pfam" id="PF00383">
    <property type="entry name" value="dCMP_cyt_deam_1"/>
    <property type="match status" value="1"/>
</dbReference>
<dbReference type="EMBL" id="CP075546">
    <property type="protein sequence ID" value="QVV90112.1"/>
    <property type="molecule type" value="Genomic_DNA"/>
</dbReference>
<proteinExistence type="predicted"/>
<name>A0A8E7AYH6_9EURY</name>
<protein>
    <submittedName>
        <fullName evidence="2">Nucleoside deaminase</fullName>
    </submittedName>
</protein>
<dbReference type="KEGG" id="mrtj:KHC33_06375"/>
<organism evidence="2 3">
    <name type="scientific">Methanospirillum purgamenti</name>
    <dbReference type="NCBI Taxonomy" id="2834276"/>
    <lineage>
        <taxon>Archaea</taxon>
        <taxon>Methanobacteriati</taxon>
        <taxon>Methanobacteriota</taxon>
        <taxon>Stenosarchaea group</taxon>
        <taxon>Methanomicrobia</taxon>
        <taxon>Methanomicrobiales</taxon>
        <taxon>Methanospirillaceae</taxon>
        <taxon>Methanospirillum</taxon>
    </lineage>
</organism>
<feature type="domain" description="CMP/dCMP-type deaminase" evidence="1">
    <location>
        <begin position="50"/>
        <end position="159"/>
    </location>
</feature>
<dbReference type="GO" id="GO:0006152">
    <property type="term" value="P:purine nucleoside catabolic process"/>
    <property type="evidence" value="ECO:0007669"/>
    <property type="project" value="TreeGrafter"/>
</dbReference>
<dbReference type="SUPFAM" id="SSF53927">
    <property type="entry name" value="Cytidine deaminase-like"/>
    <property type="match status" value="1"/>
</dbReference>
<dbReference type="Proteomes" id="UP000680656">
    <property type="component" value="Chromosome"/>
</dbReference>
<gene>
    <name evidence="2" type="ORF">KHC33_06375</name>
</gene>
<evidence type="ECO:0000313" key="3">
    <source>
        <dbReference type="Proteomes" id="UP000680656"/>
    </source>
</evidence>
<dbReference type="RefSeq" id="WP_214420886.1">
    <property type="nucleotide sequence ID" value="NZ_CP075546.1"/>
</dbReference>
<dbReference type="AlphaFoldDB" id="A0A8E7AYH6"/>
<dbReference type="Gene3D" id="3.40.140.10">
    <property type="entry name" value="Cytidine Deaminase, domain 2"/>
    <property type="match status" value="1"/>
</dbReference>
<dbReference type="InterPro" id="IPR002125">
    <property type="entry name" value="CMP_dCMP_dom"/>
</dbReference>
<dbReference type="PROSITE" id="PS51747">
    <property type="entry name" value="CYT_DCMP_DEAMINASES_2"/>
    <property type="match status" value="1"/>
</dbReference>
<evidence type="ECO:0000259" key="1">
    <source>
        <dbReference type="PROSITE" id="PS51747"/>
    </source>
</evidence>
<dbReference type="PANTHER" id="PTHR11079:SF161">
    <property type="entry name" value="CMP_DCMP-TYPE DEAMINASE DOMAIN-CONTAINING PROTEIN"/>
    <property type="match status" value="1"/>
</dbReference>
<dbReference type="GO" id="GO:0047974">
    <property type="term" value="F:guanosine deaminase activity"/>
    <property type="evidence" value="ECO:0007669"/>
    <property type="project" value="TreeGrafter"/>
</dbReference>
<sequence>MKNIAFFCLFTFLLLFLLTIPGTCTMETIDIANNSTFEPSDQEGFPLDHQQIIKHLRTANEVAKESVKSGYYPFGAVLIAPDGETVLMKQENRGTIEHAETELSRKAFAQFDPDYLWNCTLVTTFEPCCMCAGNIYWANIGNVVYGAAETTLKDLTGDNKNNPTMNLSCRSVFKTGQKAIKVEGPVPELEDELVAPHQDFWK</sequence>
<evidence type="ECO:0000313" key="2">
    <source>
        <dbReference type="EMBL" id="QVV90112.1"/>
    </source>
</evidence>
<dbReference type="CDD" id="cd01285">
    <property type="entry name" value="nucleoside_deaminase"/>
    <property type="match status" value="1"/>
</dbReference>
<accession>A0A8E7AYH6</accession>